<evidence type="ECO:0000256" key="2">
    <source>
        <dbReference type="ARBA" id="ARBA00004733"/>
    </source>
</evidence>
<evidence type="ECO:0000256" key="3">
    <source>
        <dbReference type="ARBA" id="ARBA00011270"/>
    </source>
</evidence>
<dbReference type="InterPro" id="IPR011060">
    <property type="entry name" value="RibuloseP-bd_barrel"/>
</dbReference>
<evidence type="ECO:0000313" key="10">
    <source>
        <dbReference type="EMBL" id="VAX35375.1"/>
    </source>
</evidence>
<dbReference type="InterPro" id="IPR018204">
    <property type="entry name" value="Trp_synthase_alpha_AS"/>
</dbReference>
<dbReference type="UniPathway" id="UPA00035">
    <property type="reaction ID" value="UER00044"/>
</dbReference>
<organism evidence="10">
    <name type="scientific">hydrothermal vent metagenome</name>
    <dbReference type="NCBI Taxonomy" id="652676"/>
    <lineage>
        <taxon>unclassified sequences</taxon>
        <taxon>metagenomes</taxon>
        <taxon>ecological metagenomes</taxon>
    </lineage>
</organism>
<evidence type="ECO:0000256" key="1">
    <source>
        <dbReference type="ARBA" id="ARBA00003365"/>
    </source>
</evidence>
<dbReference type="CDD" id="cd04724">
    <property type="entry name" value="Tryptophan_synthase_alpha"/>
    <property type="match status" value="1"/>
</dbReference>
<accession>A0A3B1DU47</accession>
<evidence type="ECO:0000256" key="4">
    <source>
        <dbReference type="ARBA" id="ARBA00012043"/>
    </source>
</evidence>
<dbReference type="GO" id="GO:0004834">
    <property type="term" value="F:tryptophan synthase activity"/>
    <property type="evidence" value="ECO:0007669"/>
    <property type="project" value="UniProtKB-EC"/>
</dbReference>
<evidence type="ECO:0000256" key="8">
    <source>
        <dbReference type="ARBA" id="ARBA00023239"/>
    </source>
</evidence>
<dbReference type="SUPFAM" id="SSF51366">
    <property type="entry name" value="Ribulose-phoshate binding barrel"/>
    <property type="match status" value="1"/>
</dbReference>
<keyword evidence="7" id="KW-0057">Aromatic amino acid biosynthesis</keyword>
<dbReference type="HAMAP" id="MF_00131">
    <property type="entry name" value="Trp_synth_alpha"/>
    <property type="match status" value="1"/>
</dbReference>
<dbReference type="InterPro" id="IPR013785">
    <property type="entry name" value="Aldolase_TIM"/>
</dbReference>
<gene>
    <name evidence="10" type="ORF">MNBD_UNCLBAC01-379</name>
</gene>
<keyword evidence="6" id="KW-0822">Tryptophan biosynthesis</keyword>
<evidence type="ECO:0000256" key="6">
    <source>
        <dbReference type="ARBA" id="ARBA00022822"/>
    </source>
</evidence>
<dbReference type="InterPro" id="IPR002028">
    <property type="entry name" value="Trp_synthase_suA"/>
</dbReference>
<dbReference type="Pfam" id="PF00290">
    <property type="entry name" value="Trp_syntA"/>
    <property type="match status" value="1"/>
</dbReference>
<dbReference type="AlphaFoldDB" id="A0A3B1DU47"/>
<dbReference type="PANTHER" id="PTHR43406">
    <property type="entry name" value="TRYPTOPHAN SYNTHASE, ALPHA CHAIN"/>
    <property type="match status" value="1"/>
</dbReference>
<dbReference type="EMBL" id="UOGJ01000048">
    <property type="protein sequence ID" value="VAX35375.1"/>
    <property type="molecule type" value="Genomic_DNA"/>
</dbReference>
<evidence type="ECO:0000256" key="7">
    <source>
        <dbReference type="ARBA" id="ARBA00023141"/>
    </source>
</evidence>
<comment type="catalytic activity">
    <reaction evidence="9">
        <text>(1S,2R)-1-C-(indol-3-yl)glycerol 3-phosphate + L-serine = D-glyceraldehyde 3-phosphate + L-tryptophan + H2O</text>
        <dbReference type="Rhea" id="RHEA:10532"/>
        <dbReference type="ChEBI" id="CHEBI:15377"/>
        <dbReference type="ChEBI" id="CHEBI:33384"/>
        <dbReference type="ChEBI" id="CHEBI:57912"/>
        <dbReference type="ChEBI" id="CHEBI:58866"/>
        <dbReference type="ChEBI" id="CHEBI:59776"/>
        <dbReference type="EC" id="4.2.1.20"/>
    </reaction>
</comment>
<dbReference type="GO" id="GO:0005829">
    <property type="term" value="C:cytosol"/>
    <property type="evidence" value="ECO:0007669"/>
    <property type="project" value="TreeGrafter"/>
</dbReference>
<dbReference type="PROSITE" id="PS00167">
    <property type="entry name" value="TRP_SYNTHASE_ALPHA"/>
    <property type="match status" value="1"/>
</dbReference>
<protein>
    <recommendedName>
        <fullName evidence="4">tryptophan synthase</fullName>
        <ecNumber evidence="4">4.2.1.20</ecNumber>
    </recommendedName>
</protein>
<proteinExistence type="inferred from homology"/>
<name>A0A3B1DU47_9ZZZZ</name>
<dbReference type="EC" id="4.2.1.20" evidence="4"/>
<sequence>MNRIDQKFNDLQRQKKKAFVSFITAGDPNLKITEILVPALEKAGADIIELGVPFSDPLADGPTIQASYERALAQKTTLKKILTSVQNIRKQSEIPIVLMTSYNPIFHYGDKKFIQAAKKTGVDGLIIPDLPPEEAGDILKFAKTQNISVIFLIAPTTTPERIKRIVQSSSGFIYYVSLTGVTGARAQLLQSYKKQVSTIRKFTELPICVGFGISTAEQVKTITKTADGVIVGSTIVKEIHKNAGKSSLIKNVSKFILQLKN</sequence>
<comment type="subunit">
    <text evidence="3">Tetramer of two alpha and two beta chains.</text>
</comment>
<reference evidence="10" key="1">
    <citation type="submission" date="2018-06" db="EMBL/GenBank/DDBJ databases">
        <authorList>
            <person name="Zhirakovskaya E."/>
        </authorList>
    </citation>
    <scope>NUCLEOTIDE SEQUENCE</scope>
</reference>
<keyword evidence="8 10" id="KW-0456">Lyase</keyword>
<evidence type="ECO:0000256" key="9">
    <source>
        <dbReference type="ARBA" id="ARBA00049047"/>
    </source>
</evidence>
<dbReference type="PANTHER" id="PTHR43406:SF1">
    <property type="entry name" value="TRYPTOPHAN SYNTHASE ALPHA CHAIN, CHLOROPLASTIC"/>
    <property type="match status" value="1"/>
</dbReference>
<dbReference type="Gene3D" id="3.20.20.70">
    <property type="entry name" value="Aldolase class I"/>
    <property type="match status" value="1"/>
</dbReference>
<dbReference type="NCBIfam" id="TIGR00262">
    <property type="entry name" value="trpA"/>
    <property type="match status" value="1"/>
</dbReference>
<evidence type="ECO:0000256" key="5">
    <source>
        <dbReference type="ARBA" id="ARBA00022605"/>
    </source>
</evidence>
<keyword evidence="5" id="KW-0028">Amino-acid biosynthesis</keyword>
<dbReference type="FunFam" id="3.20.20.70:FF:000037">
    <property type="entry name" value="Tryptophan synthase alpha chain"/>
    <property type="match status" value="1"/>
</dbReference>
<comment type="function">
    <text evidence="1">The alpha subunit is responsible for the aldol cleavage of indoleglycerol phosphate to indole and glyceraldehyde 3-phosphate.</text>
</comment>
<comment type="pathway">
    <text evidence="2">Amino-acid biosynthesis; L-tryptophan biosynthesis; L-tryptophan from chorismate: step 5/5.</text>
</comment>